<feature type="transmembrane region" description="Helical" evidence="1">
    <location>
        <begin position="6"/>
        <end position="29"/>
    </location>
</feature>
<name>A0A2P7Q0U0_9FIRM</name>
<dbReference type="EMBL" id="JYGE01000003">
    <property type="protein sequence ID" value="PSJ31557.1"/>
    <property type="molecule type" value="Genomic_DNA"/>
</dbReference>
<proteinExistence type="predicted"/>
<accession>A0A2P7Q0U0</accession>
<sequence>MSVTINIQVVLFVLAILGCVALIFLIVLLRRLSALMTNIDTIITQNSTNVGLTIAKLPGILDQVDSVVDNAKDVSNVAVDVAADVITAKEKVKSGFATTTAVAGIIKDTFSK</sequence>
<evidence type="ECO:0008006" key="4">
    <source>
        <dbReference type="Google" id="ProtNLM"/>
    </source>
</evidence>
<keyword evidence="1" id="KW-1133">Transmembrane helix</keyword>
<evidence type="ECO:0000313" key="2">
    <source>
        <dbReference type="EMBL" id="PSJ31557.1"/>
    </source>
</evidence>
<comment type="caution">
    <text evidence="2">The sequence shown here is derived from an EMBL/GenBank/DDBJ whole genome shotgun (WGS) entry which is preliminary data.</text>
</comment>
<dbReference type="AlphaFoldDB" id="A0A2P7Q0U0"/>
<dbReference type="OrthoDB" id="1752970at2"/>
<evidence type="ECO:0000313" key="3">
    <source>
        <dbReference type="Proteomes" id="UP000241434"/>
    </source>
</evidence>
<keyword evidence="1" id="KW-0812">Transmembrane</keyword>
<keyword evidence="3" id="KW-1185">Reference proteome</keyword>
<evidence type="ECO:0000256" key="1">
    <source>
        <dbReference type="SAM" id="Phobius"/>
    </source>
</evidence>
<reference evidence="2" key="1">
    <citation type="thesis" date="2015" institute="Rutgers" country="The State University of New Jersey, 14 College Farm Rd., New Brunswick, NJ, USA">
        <title>Ammonia toxicity in bacteria and its implications for treatment of and resource recovery from highly nitrogenous organic wastes.</title>
        <authorList>
            <person name="Luther A.K."/>
        </authorList>
    </citation>
    <scope>NUCLEOTIDE SEQUENCE</scope>
    <source>
        <strain evidence="2">RT-10B</strain>
    </source>
</reference>
<dbReference type="RefSeq" id="WP_106776284.1">
    <property type="nucleotide sequence ID" value="NZ_JBGGGQ010000001.1"/>
</dbReference>
<organism evidence="2 3">
    <name type="scientific">Peptostreptococcus russellii</name>
    <dbReference type="NCBI Taxonomy" id="215200"/>
    <lineage>
        <taxon>Bacteria</taxon>
        <taxon>Bacillati</taxon>
        <taxon>Bacillota</taxon>
        <taxon>Clostridia</taxon>
        <taxon>Peptostreptococcales</taxon>
        <taxon>Peptostreptococcaceae</taxon>
        <taxon>Peptostreptococcus</taxon>
    </lineage>
</organism>
<gene>
    <name evidence="2" type="ORF">UF10_02645</name>
</gene>
<keyword evidence="1" id="KW-0472">Membrane</keyword>
<protein>
    <recommendedName>
        <fullName evidence="4">DUF948 domain-containing protein</fullName>
    </recommendedName>
</protein>
<dbReference type="Proteomes" id="UP000241434">
    <property type="component" value="Unassembled WGS sequence"/>
</dbReference>